<evidence type="ECO:0000313" key="3">
    <source>
        <dbReference type="Proteomes" id="UP000240739"/>
    </source>
</evidence>
<feature type="transmembrane region" description="Helical" evidence="1">
    <location>
        <begin position="146"/>
        <end position="169"/>
    </location>
</feature>
<feature type="transmembrane region" description="Helical" evidence="1">
    <location>
        <begin position="296"/>
        <end position="316"/>
    </location>
</feature>
<evidence type="ECO:0000313" key="2">
    <source>
        <dbReference type="EMBL" id="PTL59935.1"/>
    </source>
</evidence>
<feature type="transmembrane region" description="Helical" evidence="1">
    <location>
        <begin position="212"/>
        <end position="236"/>
    </location>
</feature>
<proteinExistence type="predicted"/>
<organism evidence="2 3">
    <name type="scientific">Paraconexibacter algicola</name>
    <dbReference type="NCBI Taxonomy" id="2133960"/>
    <lineage>
        <taxon>Bacteria</taxon>
        <taxon>Bacillati</taxon>
        <taxon>Actinomycetota</taxon>
        <taxon>Thermoleophilia</taxon>
        <taxon>Solirubrobacterales</taxon>
        <taxon>Paraconexibacteraceae</taxon>
        <taxon>Paraconexibacter</taxon>
    </lineage>
</organism>
<protein>
    <submittedName>
        <fullName evidence="2">DUF3533 domain-containing protein</fullName>
    </submittedName>
</protein>
<dbReference type="EMBL" id="PYYB01000001">
    <property type="protein sequence ID" value="PTL59935.1"/>
    <property type="molecule type" value="Genomic_DNA"/>
</dbReference>
<accession>A0A2T4UL48</accession>
<reference evidence="2 3" key="1">
    <citation type="submission" date="2018-03" db="EMBL/GenBank/DDBJ databases">
        <title>Aquarubrobacter algicola gen. nov., sp. nov., a novel actinobacterium isolated from shallow eutrophic lake during the end of cyanobacterial harmful algal blooms.</title>
        <authorList>
            <person name="Chun S.J."/>
        </authorList>
    </citation>
    <scope>NUCLEOTIDE SEQUENCE [LARGE SCALE GENOMIC DNA]</scope>
    <source>
        <strain evidence="2 3">Seoho-28</strain>
    </source>
</reference>
<evidence type="ECO:0000256" key="1">
    <source>
        <dbReference type="SAM" id="Phobius"/>
    </source>
</evidence>
<gene>
    <name evidence="2" type="ORF">C7Y72_09900</name>
</gene>
<keyword evidence="1" id="KW-0812">Transmembrane</keyword>
<keyword evidence="3" id="KW-1185">Reference proteome</keyword>
<dbReference type="RefSeq" id="WP_107568579.1">
    <property type="nucleotide sequence ID" value="NZ_PYYB01000001.1"/>
</dbReference>
<dbReference type="Proteomes" id="UP000240739">
    <property type="component" value="Unassembled WGS sequence"/>
</dbReference>
<name>A0A2T4UL48_9ACTN</name>
<sequence length="339" mass="34449">MIGSGDTRRRAVLLLVAALVLMTAFSTSYIGAFHDPSPRDVPFAVVAPEGRATQLADRLDALPGSPLDVRVARDRAAALALVRDREVYGAYDAGANRLYVASAANRATATALELTLGRALAAQALPAAAVQDVAPLPDWDPNGTTLFYLVVAWVFGGYFAATVLGLLAGPRSSTRRLAVDRLLGVLAFATLGSLLTVLIARWSFGVLDTDLLATWAAGILVIGASGAATVGLQALAGPAGTGLVILLFVILGNPAAGGPYARPLLPDFWSAIGGLLPPGAGMDLLRGVTAFDGARIGGPIAVLAVWALLGVALTVFHGGRPARSDAETAAEAAAGAAAA</sequence>
<comment type="caution">
    <text evidence="2">The sequence shown here is derived from an EMBL/GenBank/DDBJ whole genome shotgun (WGS) entry which is preliminary data.</text>
</comment>
<feature type="transmembrane region" description="Helical" evidence="1">
    <location>
        <begin position="181"/>
        <end position="200"/>
    </location>
</feature>
<feature type="transmembrane region" description="Helical" evidence="1">
    <location>
        <begin position="243"/>
        <end position="261"/>
    </location>
</feature>
<keyword evidence="1" id="KW-1133">Transmembrane helix</keyword>
<keyword evidence="1" id="KW-0472">Membrane</keyword>
<dbReference type="AlphaFoldDB" id="A0A2T4UL48"/>
<feature type="transmembrane region" description="Helical" evidence="1">
    <location>
        <begin position="12"/>
        <end position="32"/>
    </location>
</feature>
<dbReference type="OrthoDB" id="3217869at2"/>